<evidence type="ECO:0000256" key="1">
    <source>
        <dbReference type="ARBA" id="ARBA00023002"/>
    </source>
</evidence>
<dbReference type="Proteomes" id="UP000286045">
    <property type="component" value="Unassembled WGS sequence"/>
</dbReference>
<reference evidence="2 3" key="1">
    <citation type="submission" date="2018-12" db="EMBL/GenBank/DDBJ databases">
        <title>Draft genome sequence of Xylaria grammica IHI A82.</title>
        <authorList>
            <person name="Buettner E."/>
            <person name="Kellner H."/>
        </authorList>
    </citation>
    <scope>NUCLEOTIDE SEQUENCE [LARGE SCALE GENOMIC DNA]</scope>
    <source>
        <strain evidence="2 3">IHI A82</strain>
    </source>
</reference>
<keyword evidence="3" id="KW-1185">Reference proteome</keyword>
<dbReference type="PANTHER" id="PTHR30096">
    <property type="entry name" value="4,5-DOPA DIOXYGENASE EXTRADIOL-LIKE PROTEIN"/>
    <property type="match status" value="1"/>
</dbReference>
<organism evidence="2 3">
    <name type="scientific">Xylaria grammica</name>
    <dbReference type="NCBI Taxonomy" id="363999"/>
    <lineage>
        <taxon>Eukaryota</taxon>
        <taxon>Fungi</taxon>
        <taxon>Dikarya</taxon>
        <taxon>Ascomycota</taxon>
        <taxon>Pezizomycotina</taxon>
        <taxon>Sordariomycetes</taxon>
        <taxon>Xylariomycetidae</taxon>
        <taxon>Xylariales</taxon>
        <taxon>Xylariaceae</taxon>
        <taxon>Xylaria</taxon>
    </lineage>
</organism>
<comment type="caution">
    <text evidence="2">The sequence shown here is derived from an EMBL/GenBank/DDBJ whole genome shotgun (WGS) entry which is preliminary data.</text>
</comment>
<protein>
    <submittedName>
        <fullName evidence="2">Uncharacterized protein</fullName>
    </submittedName>
</protein>
<evidence type="ECO:0000313" key="2">
    <source>
        <dbReference type="EMBL" id="RWA04711.1"/>
    </source>
</evidence>
<sequence length="150" mass="16344">MRVGLALRALRSEGYLLIGSGGAVHNLFRNVWDPMILHGDNFAQPTPPGTWALEFRQSVEDVMRRGGGPKLRRAVTRLMKHPLFRDAHPTDDHFMSMCFAAGAAGAADDDNAPGVLGAEDWELTNMCNSQFTIGTWDEYAGVSNDGAIKA</sequence>
<dbReference type="EMBL" id="RYZI01000528">
    <property type="protein sequence ID" value="RWA04711.1"/>
    <property type="molecule type" value="Genomic_DNA"/>
</dbReference>
<keyword evidence="1" id="KW-0560">Oxidoreductase</keyword>
<dbReference type="SUPFAM" id="SSF53213">
    <property type="entry name" value="LigB-like"/>
    <property type="match status" value="1"/>
</dbReference>
<dbReference type="GO" id="GO:0016491">
    <property type="term" value="F:oxidoreductase activity"/>
    <property type="evidence" value="ECO:0007669"/>
    <property type="project" value="UniProtKB-KW"/>
</dbReference>
<dbReference type="STRING" id="363999.A0A439CRJ5"/>
<gene>
    <name evidence="2" type="ORF">EKO27_g10394</name>
</gene>
<dbReference type="AlphaFoldDB" id="A0A439CRJ5"/>
<evidence type="ECO:0000313" key="3">
    <source>
        <dbReference type="Proteomes" id="UP000286045"/>
    </source>
</evidence>
<accession>A0A439CRJ5</accession>
<name>A0A439CRJ5_9PEZI</name>
<dbReference type="Gene3D" id="3.40.830.10">
    <property type="entry name" value="LigB-like"/>
    <property type="match status" value="1"/>
</dbReference>
<proteinExistence type="predicted"/>
<dbReference type="PANTHER" id="PTHR30096:SF1">
    <property type="entry name" value="AROMATIC RING-OPENING DIOXYGENASE FAMILY PROTEIN (AFU_ORTHOLOGUE AFUA_7G00640)"/>
    <property type="match status" value="1"/>
</dbReference>